<feature type="transmembrane region" description="Helical" evidence="1">
    <location>
        <begin position="135"/>
        <end position="161"/>
    </location>
</feature>
<dbReference type="RefSeq" id="WP_218095610.1">
    <property type="nucleotide sequence ID" value="NZ_CAJVAS010000050.1"/>
</dbReference>
<evidence type="ECO:0000313" key="3">
    <source>
        <dbReference type="Proteomes" id="UP000693672"/>
    </source>
</evidence>
<keyword evidence="1" id="KW-0812">Transmembrane</keyword>
<organism evidence="2 3">
    <name type="scientific">Paenibacillus solanacearum</name>
    <dbReference type="NCBI Taxonomy" id="2048548"/>
    <lineage>
        <taxon>Bacteria</taxon>
        <taxon>Bacillati</taxon>
        <taxon>Bacillota</taxon>
        <taxon>Bacilli</taxon>
        <taxon>Bacillales</taxon>
        <taxon>Paenibacillaceae</taxon>
        <taxon>Paenibacillus</taxon>
    </lineage>
</organism>
<evidence type="ECO:0000313" key="2">
    <source>
        <dbReference type="EMBL" id="CAG7649688.1"/>
    </source>
</evidence>
<dbReference type="AlphaFoldDB" id="A0A916NSJ0"/>
<feature type="transmembrane region" description="Helical" evidence="1">
    <location>
        <begin position="37"/>
        <end position="58"/>
    </location>
</feature>
<keyword evidence="1" id="KW-1133">Transmembrane helix</keyword>
<evidence type="ECO:0000256" key="1">
    <source>
        <dbReference type="SAM" id="Phobius"/>
    </source>
</evidence>
<feature type="transmembrane region" description="Helical" evidence="1">
    <location>
        <begin position="95"/>
        <end position="115"/>
    </location>
</feature>
<gene>
    <name evidence="2" type="ORF">PAESOLCIP111_05925</name>
</gene>
<keyword evidence="3" id="KW-1185">Reference proteome</keyword>
<feature type="transmembrane region" description="Helical" evidence="1">
    <location>
        <begin position="6"/>
        <end position="25"/>
    </location>
</feature>
<sequence>MQTVIIVLLCLFIMYRMFNRVRRNFGWQPLNSKKMQIMIVVFTVLGLLFLAGGLSHAVSLVSDVAGIVLGIVLAYYGAALTHFEQRGGRWHYRPNAWIGVAVTVLFFGRLVYRFYSIYEAQPGGGLQGGLSGAGSIQTMVSGWSAGLLLVMFAYYAGYNLLVLRKQRQLSR</sequence>
<comment type="caution">
    <text evidence="2">The sequence shown here is derived from an EMBL/GenBank/DDBJ whole genome shotgun (WGS) entry which is preliminary data.</text>
</comment>
<accession>A0A916NSJ0</accession>
<reference evidence="2" key="1">
    <citation type="submission" date="2021-06" db="EMBL/GenBank/DDBJ databases">
        <authorList>
            <person name="Criscuolo A."/>
        </authorList>
    </citation>
    <scope>NUCLEOTIDE SEQUENCE</scope>
    <source>
        <strain evidence="2">CIP111600</strain>
    </source>
</reference>
<proteinExistence type="predicted"/>
<keyword evidence="1" id="KW-0472">Membrane</keyword>
<dbReference type="Proteomes" id="UP000693672">
    <property type="component" value="Unassembled WGS sequence"/>
</dbReference>
<dbReference type="InterPro" id="IPR058247">
    <property type="entry name" value="DUF1453"/>
</dbReference>
<feature type="transmembrane region" description="Helical" evidence="1">
    <location>
        <begin position="64"/>
        <end position="83"/>
    </location>
</feature>
<protein>
    <submittedName>
        <fullName evidence="2">Protein csk22</fullName>
    </submittedName>
</protein>
<dbReference type="EMBL" id="CAJVAS010000050">
    <property type="protein sequence ID" value="CAG7649688.1"/>
    <property type="molecule type" value="Genomic_DNA"/>
</dbReference>
<name>A0A916NSJ0_9BACL</name>
<dbReference type="Pfam" id="PF07301">
    <property type="entry name" value="DUF1453"/>
    <property type="match status" value="1"/>
</dbReference>